<protein>
    <submittedName>
        <fullName evidence="9">ABC transporter permease subunit</fullName>
    </submittedName>
</protein>
<sequence>MRLCWSLLSVGLFALIWEAAWLAGLADPRLLPPPHVFLADFGAQARHFNTSDRWLITSGEVAARPAALAVLSTVTATATRVLAGLALAAIAALTMGLAARYWPLFGKLTLPTVTFLAPVSAVTWLPVAIFIFGVGSMPAIFMVFIALFFLMLLATVSQIDAVEAPYLEVARMMGASRRQIFLQVVLPAILPGLFVILRLNLFAAWMVALFVEATGVSRGLGQVVMLVRNGFNPRLVFFTIVLLGVIGYLFDLGFRLIERRALYWLPGGGGGQYLDR</sequence>
<dbReference type="EMBL" id="JASNJE010000023">
    <property type="protein sequence ID" value="MDK3074674.1"/>
    <property type="molecule type" value="Genomic_DNA"/>
</dbReference>
<feature type="transmembrane region" description="Helical" evidence="7">
    <location>
        <begin position="180"/>
        <end position="211"/>
    </location>
</feature>
<keyword evidence="10" id="KW-1185">Reference proteome</keyword>
<evidence type="ECO:0000313" key="10">
    <source>
        <dbReference type="Proteomes" id="UP001227126"/>
    </source>
</evidence>
<evidence type="ECO:0000256" key="6">
    <source>
        <dbReference type="ARBA" id="ARBA00023136"/>
    </source>
</evidence>
<dbReference type="RefSeq" id="WP_284486607.1">
    <property type="nucleotide sequence ID" value="NZ_JASNJE010000023.1"/>
</dbReference>
<comment type="similarity">
    <text evidence="7">Belongs to the binding-protein-dependent transport system permease family.</text>
</comment>
<evidence type="ECO:0000256" key="5">
    <source>
        <dbReference type="ARBA" id="ARBA00022989"/>
    </source>
</evidence>
<dbReference type="Gene3D" id="1.10.3720.10">
    <property type="entry name" value="MetI-like"/>
    <property type="match status" value="1"/>
</dbReference>
<feature type="transmembrane region" description="Helical" evidence="7">
    <location>
        <begin position="81"/>
        <end position="101"/>
    </location>
</feature>
<feature type="transmembrane region" description="Helical" evidence="7">
    <location>
        <begin position="231"/>
        <end position="250"/>
    </location>
</feature>
<reference evidence="9 10" key="1">
    <citation type="submission" date="2023-05" db="EMBL/GenBank/DDBJ databases">
        <title>Sedimentitalea sp. nov. JM2-8.</title>
        <authorList>
            <person name="Huang J."/>
        </authorList>
    </citation>
    <scope>NUCLEOTIDE SEQUENCE [LARGE SCALE GENOMIC DNA]</scope>
    <source>
        <strain evidence="9 10">JM2-8</strain>
    </source>
</reference>
<dbReference type="InterPro" id="IPR035906">
    <property type="entry name" value="MetI-like_sf"/>
</dbReference>
<keyword evidence="6 7" id="KW-0472">Membrane</keyword>
<comment type="caution">
    <text evidence="9">The sequence shown here is derived from an EMBL/GenBank/DDBJ whole genome shotgun (WGS) entry which is preliminary data.</text>
</comment>
<dbReference type="SUPFAM" id="SSF161098">
    <property type="entry name" value="MetI-like"/>
    <property type="match status" value="1"/>
</dbReference>
<keyword evidence="4 7" id="KW-0812">Transmembrane</keyword>
<name>A0ABT7FHR1_9RHOB</name>
<evidence type="ECO:0000256" key="2">
    <source>
        <dbReference type="ARBA" id="ARBA00022448"/>
    </source>
</evidence>
<dbReference type="Pfam" id="PF00528">
    <property type="entry name" value="BPD_transp_1"/>
    <property type="match status" value="1"/>
</dbReference>
<evidence type="ECO:0000256" key="1">
    <source>
        <dbReference type="ARBA" id="ARBA00004651"/>
    </source>
</evidence>
<keyword evidence="5 7" id="KW-1133">Transmembrane helix</keyword>
<dbReference type="PROSITE" id="PS50928">
    <property type="entry name" value="ABC_TM1"/>
    <property type="match status" value="1"/>
</dbReference>
<evidence type="ECO:0000256" key="7">
    <source>
        <dbReference type="RuleBase" id="RU363032"/>
    </source>
</evidence>
<accession>A0ABT7FHR1</accession>
<keyword evidence="2 7" id="KW-0813">Transport</keyword>
<gene>
    <name evidence="9" type="ORF">QO034_16400</name>
</gene>
<dbReference type="InterPro" id="IPR000515">
    <property type="entry name" value="MetI-like"/>
</dbReference>
<organism evidence="9 10">
    <name type="scientific">Sedimentitalea xiamensis</name>
    <dbReference type="NCBI Taxonomy" id="3050037"/>
    <lineage>
        <taxon>Bacteria</taxon>
        <taxon>Pseudomonadati</taxon>
        <taxon>Pseudomonadota</taxon>
        <taxon>Alphaproteobacteria</taxon>
        <taxon>Rhodobacterales</taxon>
        <taxon>Paracoccaceae</taxon>
        <taxon>Sedimentitalea</taxon>
    </lineage>
</organism>
<keyword evidence="3" id="KW-1003">Cell membrane</keyword>
<comment type="subcellular location">
    <subcellularLocation>
        <location evidence="1 7">Cell membrane</location>
        <topology evidence="1 7">Multi-pass membrane protein</topology>
    </subcellularLocation>
</comment>
<feature type="transmembrane region" description="Helical" evidence="7">
    <location>
        <begin position="139"/>
        <end position="159"/>
    </location>
</feature>
<dbReference type="CDD" id="cd06261">
    <property type="entry name" value="TM_PBP2"/>
    <property type="match status" value="1"/>
</dbReference>
<dbReference type="PANTHER" id="PTHR30151">
    <property type="entry name" value="ALKANE SULFONATE ABC TRANSPORTER-RELATED, MEMBRANE SUBUNIT"/>
    <property type="match status" value="1"/>
</dbReference>
<evidence type="ECO:0000256" key="4">
    <source>
        <dbReference type="ARBA" id="ARBA00022692"/>
    </source>
</evidence>
<dbReference type="Proteomes" id="UP001227126">
    <property type="component" value="Unassembled WGS sequence"/>
</dbReference>
<evidence type="ECO:0000256" key="3">
    <source>
        <dbReference type="ARBA" id="ARBA00022475"/>
    </source>
</evidence>
<evidence type="ECO:0000313" key="9">
    <source>
        <dbReference type="EMBL" id="MDK3074674.1"/>
    </source>
</evidence>
<evidence type="ECO:0000259" key="8">
    <source>
        <dbReference type="PROSITE" id="PS50928"/>
    </source>
</evidence>
<feature type="domain" description="ABC transmembrane type-1" evidence="8">
    <location>
        <begin position="70"/>
        <end position="258"/>
    </location>
</feature>
<dbReference type="PANTHER" id="PTHR30151:SF0">
    <property type="entry name" value="ABC TRANSPORTER PERMEASE PROTEIN MJ0413-RELATED"/>
    <property type="match status" value="1"/>
</dbReference>
<proteinExistence type="inferred from homology"/>
<feature type="transmembrane region" description="Helical" evidence="7">
    <location>
        <begin position="113"/>
        <end position="133"/>
    </location>
</feature>